<keyword evidence="1" id="KW-0812">Transmembrane</keyword>
<keyword evidence="1" id="KW-1133">Transmembrane helix</keyword>
<keyword evidence="4" id="KW-1185">Reference proteome</keyword>
<gene>
    <name evidence="3" type="ORF">RZN69_04650</name>
</gene>
<protein>
    <recommendedName>
        <fullName evidence="5">PEP-CTERM protein-sorting domain-containing protein</fullName>
    </recommendedName>
</protein>
<feature type="transmembrane region" description="Helical" evidence="1">
    <location>
        <begin position="163"/>
        <end position="181"/>
    </location>
</feature>
<feature type="chain" id="PRO_5042922462" description="PEP-CTERM protein-sorting domain-containing protein" evidence="2">
    <location>
        <begin position="21"/>
        <end position="188"/>
    </location>
</feature>
<keyword evidence="2" id="KW-0732">Signal</keyword>
<proteinExistence type="predicted"/>
<reference evidence="3 4" key="1">
    <citation type="submission" date="2023-10" db="EMBL/GenBank/DDBJ databases">
        <title>Rubellicoccus peritrichatus gen. nov., sp. nov., isolated from an algae of coral reef tank.</title>
        <authorList>
            <person name="Luo J."/>
        </authorList>
    </citation>
    <scope>NUCLEOTIDE SEQUENCE [LARGE SCALE GENOMIC DNA]</scope>
    <source>
        <strain evidence="3 4">CR14</strain>
    </source>
</reference>
<dbReference type="AlphaFoldDB" id="A0AAQ3QSF3"/>
<dbReference type="KEGG" id="puo:RZN69_04650"/>
<organism evidence="3 4">
    <name type="scientific">Rubellicoccus peritrichatus</name>
    <dbReference type="NCBI Taxonomy" id="3080537"/>
    <lineage>
        <taxon>Bacteria</taxon>
        <taxon>Pseudomonadati</taxon>
        <taxon>Verrucomicrobiota</taxon>
        <taxon>Opitutia</taxon>
        <taxon>Puniceicoccales</taxon>
        <taxon>Cerasicoccaceae</taxon>
        <taxon>Rubellicoccus</taxon>
    </lineage>
</organism>
<evidence type="ECO:0000313" key="4">
    <source>
        <dbReference type="Proteomes" id="UP001304300"/>
    </source>
</evidence>
<sequence length="188" mass="20040">MNPTRLFFLLALTVCHYSNAAVSMHVDVNAEEVSFEGFTSGTPVDTGSDYEFSYEYNNWSSGSLALDINGAFEEDFSFASLSVDVNDSSDPSSGAILLFFSATDEITARTLVAASGASPISYASLSDDEKAVLAASIGNSFMLNNGSGYNSTITISAVPEPSIYATMLGFFTLFGVGAIRLRRSKIKH</sequence>
<evidence type="ECO:0000256" key="2">
    <source>
        <dbReference type="SAM" id="SignalP"/>
    </source>
</evidence>
<dbReference type="EMBL" id="CP136920">
    <property type="protein sequence ID" value="WOO42368.1"/>
    <property type="molecule type" value="Genomic_DNA"/>
</dbReference>
<keyword evidence="1" id="KW-0472">Membrane</keyword>
<feature type="signal peptide" evidence="2">
    <location>
        <begin position="1"/>
        <end position="20"/>
    </location>
</feature>
<evidence type="ECO:0000313" key="3">
    <source>
        <dbReference type="EMBL" id="WOO42368.1"/>
    </source>
</evidence>
<dbReference type="RefSeq" id="WP_317834887.1">
    <property type="nucleotide sequence ID" value="NZ_CP136920.1"/>
</dbReference>
<dbReference type="Proteomes" id="UP001304300">
    <property type="component" value="Chromosome"/>
</dbReference>
<evidence type="ECO:0008006" key="5">
    <source>
        <dbReference type="Google" id="ProtNLM"/>
    </source>
</evidence>
<evidence type="ECO:0000256" key="1">
    <source>
        <dbReference type="SAM" id="Phobius"/>
    </source>
</evidence>
<name>A0AAQ3QSF3_9BACT</name>
<accession>A0AAQ3QSF3</accession>